<dbReference type="AlphaFoldDB" id="A0A1V6X5L9"/>
<gene>
    <name evidence="1" type="ORF">PENNAL_c0118G02539</name>
</gene>
<keyword evidence="2" id="KW-1185">Reference proteome</keyword>
<proteinExistence type="predicted"/>
<dbReference type="Proteomes" id="UP000191691">
    <property type="component" value="Unassembled WGS sequence"/>
</dbReference>
<name>A0A1V6X5L9_PENNA</name>
<comment type="caution">
    <text evidence="1">The sequence shown here is derived from an EMBL/GenBank/DDBJ whole genome shotgun (WGS) entry which is preliminary data.</text>
</comment>
<organism evidence="1 2">
    <name type="scientific">Penicillium nalgiovense</name>
    <dbReference type="NCBI Taxonomy" id="60175"/>
    <lineage>
        <taxon>Eukaryota</taxon>
        <taxon>Fungi</taxon>
        <taxon>Dikarya</taxon>
        <taxon>Ascomycota</taxon>
        <taxon>Pezizomycotina</taxon>
        <taxon>Eurotiomycetes</taxon>
        <taxon>Eurotiomycetidae</taxon>
        <taxon>Eurotiales</taxon>
        <taxon>Aspergillaceae</taxon>
        <taxon>Penicillium</taxon>
    </lineage>
</organism>
<sequence length="127" mass="14051">MNLSPSPSRGLTPLRLYNFLSQVGSSRAFGAQKLPGAPSATPPQRQPEIATNLNTTRMSGDCIAEENCYNTSNWFNPCRLGSYNRTPLIFPSLESNAKQAGVLSARVPYTDAIACCLSLPRDYWWHR</sequence>
<evidence type="ECO:0000313" key="2">
    <source>
        <dbReference type="Proteomes" id="UP000191691"/>
    </source>
</evidence>
<dbReference type="EMBL" id="MOOB01000118">
    <property type="protein sequence ID" value="OQE70396.1"/>
    <property type="molecule type" value="Genomic_DNA"/>
</dbReference>
<reference evidence="2" key="1">
    <citation type="journal article" date="2017" name="Nat. Microbiol.">
        <title>Global analysis of biosynthetic gene clusters reveals vast potential of secondary metabolite production in Penicillium species.</title>
        <authorList>
            <person name="Nielsen J.C."/>
            <person name="Grijseels S."/>
            <person name="Prigent S."/>
            <person name="Ji B."/>
            <person name="Dainat J."/>
            <person name="Nielsen K.F."/>
            <person name="Frisvad J.C."/>
            <person name="Workman M."/>
            <person name="Nielsen J."/>
        </authorList>
    </citation>
    <scope>NUCLEOTIDE SEQUENCE [LARGE SCALE GENOMIC DNA]</scope>
    <source>
        <strain evidence="2">IBT 13039</strain>
    </source>
</reference>
<protein>
    <submittedName>
        <fullName evidence="1">Uncharacterized protein</fullName>
    </submittedName>
</protein>
<evidence type="ECO:0000313" key="1">
    <source>
        <dbReference type="EMBL" id="OQE70396.1"/>
    </source>
</evidence>
<accession>A0A1V6X5L9</accession>